<dbReference type="GO" id="GO:0000400">
    <property type="term" value="F:four-way junction DNA binding"/>
    <property type="evidence" value="ECO:0007669"/>
    <property type="project" value="TreeGrafter"/>
</dbReference>
<dbReference type="GO" id="GO:0033063">
    <property type="term" value="C:Rad51B-Rad51C-Rad51D-XRCC2 complex"/>
    <property type="evidence" value="ECO:0007669"/>
    <property type="project" value="InterPro"/>
</dbReference>
<sequence length="394" mass="41279">MSAEELGGRLKEEVVVEGLDELLASFRATTLPPDTSPTGLDLLDDILTQSASRISLGLPPLLELTSNEPGAGKTHLLYLIAGIACLPPRWNQVPLHGKGGAVAVIDADDRFNVDRLARIMKSYVLYRIAESRASPPGAEGASLPEHEATRSNPAPCLPDDNPNLHAQAETLIISSLHHIHLFRPQSHTSLLATLARLPAYFLDPTAHPSSARALHALLLDGAGAFLWPARADAARAAAAADPGPAPNPHTPPGAALLTHLRAAAHALRPSLLVCTTSAPLAPFAHYGALVPGEAASASGSTAVVAPLPLVRVCLARAAVPRFPAGISVQEAEAQRRMRQEVVERGRFVGWVVGGGGGREMEERRGRGDGWGFEFVVDGEGVRVGNVEQGGGGEG</sequence>
<dbReference type="PANTHER" id="PTHR46644">
    <property type="entry name" value="DNA REPAIR PROTEIN XRCC2"/>
    <property type="match status" value="1"/>
</dbReference>
<dbReference type="PANTHER" id="PTHR46644:SF2">
    <property type="entry name" value="DNA REPAIR PROTEIN XRCC2"/>
    <property type="match status" value="1"/>
</dbReference>
<accession>A0A6A6P3F0</accession>
<dbReference type="AlphaFoldDB" id="A0A6A6P3F0"/>
<organism evidence="2 3">
    <name type="scientific">Lineolata rhizophorae</name>
    <dbReference type="NCBI Taxonomy" id="578093"/>
    <lineage>
        <taxon>Eukaryota</taxon>
        <taxon>Fungi</taxon>
        <taxon>Dikarya</taxon>
        <taxon>Ascomycota</taxon>
        <taxon>Pezizomycotina</taxon>
        <taxon>Dothideomycetes</taxon>
        <taxon>Dothideomycetes incertae sedis</taxon>
        <taxon>Lineolatales</taxon>
        <taxon>Lineolataceae</taxon>
        <taxon>Lineolata</taxon>
    </lineage>
</organism>
<evidence type="ECO:0000256" key="1">
    <source>
        <dbReference type="SAM" id="MobiDB-lite"/>
    </source>
</evidence>
<name>A0A6A6P3F0_9PEZI</name>
<evidence type="ECO:0000313" key="3">
    <source>
        <dbReference type="Proteomes" id="UP000799766"/>
    </source>
</evidence>
<evidence type="ECO:0000313" key="2">
    <source>
        <dbReference type="EMBL" id="KAF2458550.1"/>
    </source>
</evidence>
<dbReference type="Gene3D" id="3.40.50.300">
    <property type="entry name" value="P-loop containing nucleotide triphosphate hydrolases"/>
    <property type="match status" value="1"/>
</dbReference>
<dbReference type="GO" id="GO:0005657">
    <property type="term" value="C:replication fork"/>
    <property type="evidence" value="ECO:0007669"/>
    <property type="project" value="InterPro"/>
</dbReference>
<dbReference type="Proteomes" id="UP000799766">
    <property type="component" value="Unassembled WGS sequence"/>
</dbReference>
<dbReference type="InterPro" id="IPR027417">
    <property type="entry name" value="P-loop_NTPase"/>
</dbReference>
<dbReference type="InterPro" id="IPR030547">
    <property type="entry name" value="XRCC2"/>
</dbReference>
<reference evidence="2" key="1">
    <citation type="journal article" date="2020" name="Stud. Mycol.">
        <title>101 Dothideomycetes genomes: a test case for predicting lifestyles and emergence of pathogens.</title>
        <authorList>
            <person name="Haridas S."/>
            <person name="Albert R."/>
            <person name="Binder M."/>
            <person name="Bloem J."/>
            <person name="Labutti K."/>
            <person name="Salamov A."/>
            <person name="Andreopoulos B."/>
            <person name="Baker S."/>
            <person name="Barry K."/>
            <person name="Bills G."/>
            <person name="Bluhm B."/>
            <person name="Cannon C."/>
            <person name="Castanera R."/>
            <person name="Culley D."/>
            <person name="Daum C."/>
            <person name="Ezra D."/>
            <person name="Gonzalez J."/>
            <person name="Henrissat B."/>
            <person name="Kuo A."/>
            <person name="Liang C."/>
            <person name="Lipzen A."/>
            <person name="Lutzoni F."/>
            <person name="Magnuson J."/>
            <person name="Mondo S."/>
            <person name="Nolan M."/>
            <person name="Ohm R."/>
            <person name="Pangilinan J."/>
            <person name="Park H.-J."/>
            <person name="Ramirez L."/>
            <person name="Alfaro M."/>
            <person name="Sun H."/>
            <person name="Tritt A."/>
            <person name="Yoshinaga Y."/>
            <person name="Zwiers L.-H."/>
            <person name="Turgeon B."/>
            <person name="Goodwin S."/>
            <person name="Spatafora J."/>
            <person name="Crous P."/>
            <person name="Grigoriev I."/>
        </authorList>
    </citation>
    <scope>NUCLEOTIDE SEQUENCE</scope>
    <source>
        <strain evidence="2">ATCC 16933</strain>
    </source>
</reference>
<dbReference type="GO" id="GO:0005815">
    <property type="term" value="C:microtubule organizing center"/>
    <property type="evidence" value="ECO:0007669"/>
    <property type="project" value="TreeGrafter"/>
</dbReference>
<dbReference type="SUPFAM" id="SSF52540">
    <property type="entry name" value="P-loop containing nucleoside triphosphate hydrolases"/>
    <property type="match status" value="1"/>
</dbReference>
<protein>
    <recommendedName>
        <fullName evidence="4">DNA recombination and repair protein Rad51-like C-terminal domain-containing protein</fullName>
    </recommendedName>
</protein>
<dbReference type="GO" id="GO:0000724">
    <property type="term" value="P:double-strand break repair via homologous recombination"/>
    <property type="evidence" value="ECO:0007669"/>
    <property type="project" value="InterPro"/>
</dbReference>
<keyword evidence="3" id="KW-1185">Reference proteome</keyword>
<feature type="region of interest" description="Disordered" evidence="1">
    <location>
        <begin position="134"/>
        <end position="161"/>
    </location>
</feature>
<evidence type="ECO:0008006" key="4">
    <source>
        <dbReference type="Google" id="ProtNLM"/>
    </source>
</evidence>
<gene>
    <name evidence="2" type="ORF">BDY21DRAFT_205691</name>
</gene>
<dbReference type="OrthoDB" id="420422at2759"/>
<dbReference type="GO" id="GO:0042148">
    <property type="term" value="P:DNA strand invasion"/>
    <property type="evidence" value="ECO:0007669"/>
    <property type="project" value="TreeGrafter"/>
</dbReference>
<dbReference type="EMBL" id="MU001677">
    <property type="protein sequence ID" value="KAF2458550.1"/>
    <property type="molecule type" value="Genomic_DNA"/>
</dbReference>
<proteinExistence type="predicted"/>